<feature type="transmembrane region" description="Helical" evidence="7">
    <location>
        <begin position="143"/>
        <end position="163"/>
    </location>
</feature>
<evidence type="ECO:0000256" key="2">
    <source>
        <dbReference type="ARBA" id="ARBA00009370"/>
    </source>
</evidence>
<evidence type="ECO:0000256" key="1">
    <source>
        <dbReference type="ARBA" id="ARBA00000677"/>
    </source>
</evidence>
<feature type="active site" evidence="6">
    <location>
        <position position="168"/>
    </location>
</feature>
<comment type="catalytic activity">
    <reaction evidence="1 7">
        <text>Cleavage of hydrophobic, N-terminal signal or leader sequences from secreted and periplasmic proteins.</text>
        <dbReference type="EC" id="3.4.21.89"/>
    </reaction>
</comment>
<feature type="active site" evidence="6">
    <location>
        <position position="258"/>
    </location>
</feature>
<dbReference type="CDD" id="cd06530">
    <property type="entry name" value="S26_SPase_I"/>
    <property type="match status" value="1"/>
</dbReference>
<protein>
    <recommendedName>
        <fullName evidence="4 7">Signal peptidase I</fullName>
        <ecNumber evidence="3 7">3.4.21.89</ecNumber>
    </recommendedName>
</protein>
<reference evidence="9 10" key="1">
    <citation type="submission" date="2014-05" db="EMBL/GenBank/DDBJ databases">
        <title>De novo Genome Sequence of Spirocheata sp.</title>
        <authorList>
            <person name="Shivani Y."/>
            <person name="Subhash Y."/>
            <person name="Tushar L."/>
            <person name="Sasikala C."/>
            <person name="Ramana C.V."/>
        </authorList>
    </citation>
    <scope>NUCLEOTIDE SEQUENCE [LARGE SCALE GENOMIC DNA]</scope>
    <source>
        <strain evidence="9 10">JC230</strain>
    </source>
</reference>
<evidence type="ECO:0000256" key="4">
    <source>
        <dbReference type="ARBA" id="ARBA00019232"/>
    </source>
</evidence>
<keyword evidence="5 7" id="KW-0378">Hydrolase</keyword>
<dbReference type="SUPFAM" id="SSF51306">
    <property type="entry name" value="LexA/Signal peptidase"/>
    <property type="match status" value="2"/>
</dbReference>
<dbReference type="AlphaFoldDB" id="A0A098QXJ4"/>
<name>A0A098QXJ4_9SPIO</name>
<dbReference type="STRING" id="1480694.DC28_12080"/>
<keyword evidence="7" id="KW-0812">Transmembrane</keyword>
<comment type="caution">
    <text evidence="9">The sequence shown here is derived from an EMBL/GenBank/DDBJ whole genome shotgun (WGS) entry which is preliminary data.</text>
</comment>
<dbReference type="NCBIfam" id="TIGR02227">
    <property type="entry name" value="sigpep_I_bact"/>
    <property type="match status" value="1"/>
</dbReference>
<keyword evidence="7" id="KW-0472">Membrane</keyword>
<dbReference type="PRINTS" id="PR00727">
    <property type="entry name" value="LEADERPTASE"/>
</dbReference>
<feature type="domain" description="Peptidase S26" evidence="8">
    <location>
        <begin position="139"/>
        <end position="277"/>
    </location>
</feature>
<keyword evidence="7" id="KW-0645">Protease</keyword>
<keyword evidence="10" id="KW-1185">Reference proteome</keyword>
<dbReference type="PROSITE" id="PS00760">
    <property type="entry name" value="SPASE_I_2"/>
    <property type="match status" value="1"/>
</dbReference>
<dbReference type="EC" id="3.4.21.89" evidence="3 7"/>
<dbReference type="InterPro" id="IPR019533">
    <property type="entry name" value="Peptidase_S26"/>
</dbReference>
<dbReference type="PANTHER" id="PTHR43390:SF1">
    <property type="entry name" value="CHLOROPLAST PROCESSING PEPTIDASE"/>
    <property type="match status" value="1"/>
</dbReference>
<dbReference type="Gene3D" id="2.10.109.10">
    <property type="entry name" value="Umud Fragment, subunit A"/>
    <property type="match status" value="2"/>
</dbReference>
<evidence type="ECO:0000256" key="6">
    <source>
        <dbReference type="PIRSR" id="PIRSR600223-1"/>
    </source>
</evidence>
<dbReference type="GO" id="GO:0009003">
    <property type="term" value="F:signal peptidase activity"/>
    <property type="evidence" value="ECO:0007669"/>
    <property type="project" value="UniProtKB-EC"/>
</dbReference>
<proteinExistence type="inferred from homology"/>
<accession>A0A098QXJ4</accession>
<keyword evidence="7" id="KW-1133">Transmembrane helix</keyword>
<dbReference type="GO" id="GO:0004252">
    <property type="term" value="F:serine-type endopeptidase activity"/>
    <property type="evidence" value="ECO:0007669"/>
    <property type="project" value="InterPro"/>
</dbReference>
<evidence type="ECO:0000256" key="5">
    <source>
        <dbReference type="ARBA" id="ARBA00022801"/>
    </source>
</evidence>
<dbReference type="InterPro" id="IPR019757">
    <property type="entry name" value="Pept_S26A_signal_pept_1_Lys-AS"/>
</dbReference>
<dbReference type="GO" id="GO:0016020">
    <property type="term" value="C:membrane"/>
    <property type="evidence" value="ECO:0007669"/>
    <property type="project" value="UniProtKB-SubCell"/>
</dbReference>
<feature type="transmembrane region" description="Helical" evidence="7">
    <location>
        <begin position="49"/>
        <end position="67"/>
    </location>
</feature>
<evidence type="ECO:0000313" key="10">
    <source>
        <dbReference type="Proteomes" id="UP000029692"/>
    </source>
</evidence>
<dbReference type="Proteomes" id="UP000029692">
    <property type="component" value="Unassembled WGS sequence"/>
</dbReference>
<evidence type="ECO:0000256" key="3">
    <source>
        <dbReference type="ARBA" id="ARBA00013208"/>
    </source>
</evidence>
<organism evidence="9 10">
    <name type="scientific">Spirochaeta lutea</name>
    <dbReference type="NCBI Taxonomy" id="1480694"/>
    <lineage>
        <taxon>Bacteria</taxon>
        <taxon>Pseudomonadati</taxon>
        <taxon>Spirochaetota</taxon>
        <taxon>Spirochaetia</taxon>
        <taxon>Spirochaetales</taxon>
        <taxon>Spirochaetaceae</taxon>
        <taxon>Spirochaeta</taxon>
    </lineage>
</organism>
<dbReference type="Pfam" id="PF10502">
    <property type="entry name" value="Peptidase_S26"/>
    <property type="match status" value="2"/>
</dbReference>
<comment type="caution">
    <text evidence="7">Lacks conserved residue(s) required for the propagation of feature annotation.</text>
</comment>
<evidence type="ECO:0000313" key="9">
    <source>
        <dbReference type="EMBL" id="KGE71197.1"/>
    </source>
</evidence>
<dbReference type="InterPro" id="IPR000223">
    <property type="entry name" value="Pept_S26A_signal_pept_1"/>
</dbReference>
<sequence>MLAILTVNSLLLFFLNIPYLGISGFPAFALLGISLFFPWMVVLGKYRGVTILINTLLTLAIIAYYLLHGSIAVGLGEQLGGFRFTLISIQLYLAMILLLAIKWHTSRPKTLESLGMIAEDEYVKSLKHPIARFGARAFSWLDALLDAGVMVIFINIFIFQLYMVPTESMVPTFLVNDRPFVIKITEGPKLPVTNFGLPRLRQPKRGDIVVVRNPRYDQSPAAEAKKLLSDVVYMLTFTGVLIDKYDDSGQIKSDPLVKRLIGVPGESLEMANQVVYRKVPGGQWQPLENFNAQDLPDLYELPEDVQERIQDFPMDAQTRRLLTRLDQRLEGLWVDEEYQAQLRETYLLADRIRTLAERIQNLRIHHGFAEQVAPVARTIVQAGPGYFSDLNVFSQDLDIAMAMASDSGALDTFLQFLEQPSTYAGDSRFYRTSRALNLLIKTDLARLLSANLAALTGENEVSSLRREVIASLNEYLRYLSYFYLRNFPPFPGEQEVLAQGQYFYMGDNRLNSIDARHGTYHDAPVDEFDPYSMTYTTLIGPRSVPTENLVGWSGFRVFPFDRFGVIKAP</sequence>
<comment type="similarity">
    <text evidence="2 7">Belongs to the peptidase S26 family.</text>
</comment>
<dbReference type="PANTHER" id="PTHR43390">
    <property type="entry name" value="SIGNAL PEPTIDASE I"/>
    <property type="match status" value="1"/>
</dbReference>
<evidence type="ECO:0000256" key="7">
    <source>
        <dbReference type="RuleBase" id="RU362042"/>
    </source>
</evidence>
<gene>
    <name evidence="9" type="ORF">DC28_12080</name>
</gene>
<dbReference type="GO" id="GO:0006465">
    <property type="term" value="P:signal peptide processing"/>
    <property type="evidence" value="ECO:0007669"/>
    <property type="project" value="InterPro"/>
</dbReference>
<comment type="subcellular location">
    <subcellularLocation>
        <location evidence="7">Membrane</location>
        <topology evidence="7">Single-pass type II membrane protein</topology>
    </subcellularLocation>
</comment>
<feature type="transmembrane region" description="Helical" evidence="7">
    <location>
        <begin position="79"/>
        <end position="101"/>
    </location>
</feature>
<feature type="domain" description="Peptidase S26" evidence="8">
    <location>
        <begin position="484"/>
        <end position="517"/>
    </location>
</feature>
<dbReference type="EMBL" id="JNUP01000067">
    <property type="protein sequence ID" value="KGE71197.1"/>
    <property type="molecule type" value="Genomic_DNA"/>
</dbReference>
<evidence type="ECO:0000259" key="8">
    <source>
        <dbReference type="Pfam" id="PF10502"/>
    </source>
</evidence>
<dbReference type="InterPro" id="IPR036286">
    <property type="entry name" value="LexA/Signal_pep-like_sf"/>
</dbReference>
<feature type="transmembrane region" description="Helical" evidence="7">
    <location>
        <begin position="12"/>
        <end position="37"/>
    </location>
</feature>
<dbReference type="eggNOG" id="COG0681">
    <property type="taxonomic scope" value="Bacteria"/>
</dbReference>